<accession>A0ACC1N6V3</accession>
<dbReference type="EMBL" id="JANJQO010000763">
    <property type="protein sequence ID" value="KAJ2974985.1"/>
    <property type="molecule type" value="Genomic_DNA"/>
</dbReference>
<sequence>MAAAEHCKAARVCKSDDCSSTPPLCKDFNLAPEFLWTEEDAFYTKIFRAWDNLPILDASIETELLAELDEIIPPFDAYIGHNDTGFRAWIKRHQRAMELGLSETPTWPKLFRLDGIKKKWKDDVWIKRYGFLVHQRDVIAKSRLQRMQCLTLDDKKRFFGLSWANPRQTVRTLQSKSPARLRNHWHDPLDYCLARVAYESYGRLNFYSIQAEFWGLDVSATKTIEVGESMIKYEDVTESFLEDIKKFGKM</sequence>
<name>A0ACC1N6V3_9HYPO</name>
<reference evidence="1" key="1">
    <citation type="submission" date="2022-08" db="EMBL/GenBank/DDBJ databases">
        <title>Genome Sequence of Lecanicillium fungicola.</title>
        <authorList>
            <person name="Buettner E."/>
        </authorList>
    </citation>
    <scope>NUCLEOTIDE SEQUENCE</scope>
    <source>
        <strain evidence="1">Babe33</strain>
    </source>
</reference>
<proteinExistence type="predicted"/>
<evidence type="ECO:0000313" key="2">
    <source>
        <dbReference type="Proteomes" id="UP001143910"/>
    </source>
</evidence>
<evidence type="ECO:0000313" key="1">
    <source>
        <dbReference type="EMBL" id="KAJ2974985.1"/>
    </source>
</evidence>
<comment type="caution">
    <text evidence="1">The sequence shown here is derived from an EMBL/GenBank/DDBJ whole genome shotgun (WGS) entry which is preliminary data.</text>
</comment>
<gene>
    <name evidence="1" type="ORF">NQ176_g5771</name>
</gene>
<dbReference type="Proteomes" id="UP001143910">
    <property type="component" value="Unassembled WGS sequence"/>
</dbReference>
<protein>
    <submittedName>
        <fullName evidence="1">Uncharacterized protein</fullName>
    </submittedName>
</protein>
<keyword evidence="2" id="KW-1185">Reference proteome</keyword>
<organism evidence="1 2">
    <name type="scientific">Zarea fungicola</name>
    <dbReference type="NCBI Taxonomy" id="93591"/>
    <lineage>
        <taxon>Eukaryota</taxon>
        <taxon>Fungi</taxon>
        <taxon>Dikarya</taxon>
        <taxon>Ascomycota</taxon>
        <taxon>Pezizomycotina</taxon>
        <taxon>Sordariomycetes</taxon>
        <taxon>Hypocreomycetidae</taxon>
        <taxon>Hypocreales</taxon>
        <taxon>Cordycipitaceae</taxon>
        <taxon>Zarea</taxon>
    </lineage>
</organism>